<dbReference type="Proteomes" id="UP000238672">
    <property type="component" value="Unassembled WGS sequence"/>
</dbReference>
<dbReference type="EMBL" id="PUUG01000056">
    <property type="protein sequence ID" value="PQP79430.1"/>
    <property type="molecule type" value="Genomic_DNA"/>
</dbReference>
<dbReference type="AlphaFoldDB" id="A0A2S8NTX7"/>
<comment type="caution">
    <text evidence="2">The sequence shown here is derived from an EMBL/GenBank/DDBJ whole genome shotgun (WGS) entry which is preliminary data.</text>
</comment>
<name>A0A2S8NTX7_9MOLU</name>
<evidence type="ECO:0000313" key="3">
    <source>
        <dbReference type="Proteomes" id="UP000238672"/>
    </source>
</evidence>
<feature type="transmembrane region" description="Helical" evidence="1">
    <location>
        <begin position="123"/>
        <end position="142"/>
    </location>
</feature>
<reference evidence="2 3" key="1">
    <citation type="submission" date="2018-02" db="EMBL/GenBank/DDBJ databases">
        <title>Metagenomics reveals mixed infection of spiroplasma and phytoplasma in chicory.</title>
        <authorList>
            <person name="Polano C."/>
            <person name="Moruzzi S."/>
            <person name="Ermacora P."/>
            <person name="Ferrini F."/>
            <person name="Martini M."/>
            <person name="Firrao G."/>
        </authorList>
    </citation>
    <scope>NUCLEOTIDE SEQUENCE [LARGE SCALE GENOMIC DNA]</scope>
    <source>
        <strain evidence="2 3">ChiP</strain>
    </source>
</reference>
<feature type="non-terminal residue" evidence="2">
    <location>
        <position position="194"/>
    </location>
</feature>
<keyword evidence="3" id="KW-1185">Reference proteome</keyword>
<feature type="transmembrane region" description="Helical" evidence="1">
    <location>
        <begin position="148"/>
        <end position="168"/>
    </location>
</feature>
<organism evidence="2 3">
    <name type="scientific">Candidatus Phytoplasma phoenicium</name>
    <dbReference type="NCBI Taxonomy" id="198422"/>
    <lineage>
        <taxon>Bacteria</taxon>
        <taxon>Bacillati</taxon>
        <taxon>Mycoplasmatota</taxon>
        <taxon>Mollicutes</taxon>
        <taxon>Acholeplasmatales</taxon>
        <taxon>Acholeplasmataceae</taxon>
        <taxon>Candidatus Phytoplasma</taxon>
        <taxon>16SrIX (Pigeon pea witches'-broom group)</taxon>
    </lineage>
</organism>
<evidence type="ECO:0000313" key="2">
    <source>
        <dbReference type="EMBL" id="PQP79430.1"/>
    </source>
</evidence>
<evidence type="ECO:0000256" key="1">
    <source>
        <dbReference type="SAM" id="Phobius"/>
    </source>
</evidence>
<sequence length="194" mass="24073">MNIIGWFKNKLMNIRRKNKIEILPIVFDSSEGRPFRKEKYIVQQQEKKIEFFYLTQSNYYLNFMQIKQYVVWTLKNDVCRVFITEDFYKKFELFYQKEINTIYLSFLYDISIRRLYIYQKFKFLFSILLLIFLSFLGFFIFLGLDKLIFLLIFLFSFLVFFIFFAFRLKLLLKYKKNRLNEARKEVRIFLGSKK</sequence>
<protein>
    <submittedName>
        <fullName evidence="2">Uncharacterized protein</fullName>
    </submittedName>
</protein>
<keyword evidence="1" id="KW-0472">Membrane</keyword>
<keyword evidence="1" id="KW-1133">Transmembrane helix</keyword>
<accession>A0A2S8NTX7</accession>
<keyword evidence="1" id="KW-0812">Transmembrane</keyword>
<proteinExistence type="predicted"/>
<gene>
    <name evidence="2" type="ORF">C6B37_01850</name>
</gene>